<reference evidence="1" key="1">
    <citation type="journal article" date="2021" name="Front. Microbiol.">
        <title>Presence and Characterization of a Novel cfr-Carrying Tn558 Transposon Derivative in Staphylococcus delphini Isolated From Retail Food.</title>
        <authorList>
            <person name="Zhang F."/>
            <person name="Wu S."/>
            <person name="Huang J."/>
            <person name="Yang R."/>
            <person name="Zhang J."/>
            <person name="Lei T."/>
            <person name="Dai J."/>
            <person name="Ding Y."/>
            <person name="Xue L."/>
            <person name="Wang J."/>
            <person name="Chen M."/>
            <person name="Wu Q."/>
        </authorList>
    </citation>
    <scope>NUCLEOTIDE SEQUENCE</scope>
    <source>
        <strain evidence="1">2794-1</strain>
    </source>
</reference>
<sequence>MENLNTSQVELLTAIISEAKKMKPGDRFTYHRLVDQVEENNKNFDDIWTSDDVWAVQKSFRKFALDAKTLSLRLLERLYSNCPYIYEIVDINNDSKQVKNFYGSNKQLEVETYSSGAQNVSIRFDFYLDKEGAVMLEDMLGAIRHVPKGEEFCESYIWEFIHDRFNSDVYEYNIDELINVFNLYCTYFNQPYTTHGFDGGGFLPLLRCKTKDQ</sequence>
<proteinExistence type="predicted"/>
<accession>A0AAQ0D7D7</accession>
<gene>
    <name evidence="1" type="ORF">IPU22_00430</name>
</gene>
<dbReference type="RefSeq" id="WP_212574930.1">
    <property type="nucleotide sequence ID" value="NZ_CP063367.1"/>
</dbReference>
<dbReference type="Proteomes" id="UP000675994">
    <property type="component" value="Chromosome"/>
</dbReference>
<evidence type="ECO:0000313" key="2">
    <source>
        <dbReference type="Proteomes" id="UP000675994"/>
    </source>
</evidence>
<name>A0AAQ0D7D7_9STAP</name>
<evidence type="ECO:0000313" key="1">
    <source>
        <dbReference type="EMBL" id="QUM69465.1"/>
    </source>
</evidence>
<organism evidence="1 2">
    <name type="scientific">Staphylococcus delphini</name>
    <dbReference type="NCBI Taxonomy" id="53344"/>
    <lineage>
        <taxon>Bacteria</taxon>
        <taxon>Bacillati</taxon>
        <taxon>Bacillota</taxon>
        <taxon>Bacilli</taxon>
        <taxon>Bacillales</taxon>
        <taxon>Staphylococcaceae</taxon>
        <taxon>Staphylococcus</taxon>
        <taxon>Staphylococcus intermedius group</taxon>
    </lineage>
</organism>
<dbReference type="AlphaFoldDB" id="A0AAQ0D7D7"/>
<protein>
    <submittedName>
        <fullName evidence="1">Uncharacterized protein</fullName>
    </submittedName>
</protein>
<dbReference type="EMBL" id="CP063367">
    <property type="protein sequence ID" value="QUM69465.1"/>
    <property type="molecule type" value="Genomic_DNA"/>
</dbReference>